<dbReference type="Proteomes" id="UP001281656">
    <property type="component" value="Unassembled WGS sequence"/>
</dbReference>
<evidence type="ECO:0000313" key="1">
    <source>
        <dbReference type="EMBL" id="MDW8800912.1"/>
    </source>
</evidence>
<name>A0ABU4JRX9_9CLOT</name>
<dbReference type="RefSeq" id="WP_261672808.1">
    <property type="nucleotide sequence ID" value="NZ_JARUJP010000006.1"/>
</dbReference>
<protein>
    <submittedName>
        <fullName evidence="1">Uncharacterized protein</fullName>
    </submittedName>
</protein>
<comment type="caution">
    <text evidence="1">The sequence shown here is derived from an EMBL/GenBank/DDBJ whole genome shotgun (WGS) entry which is preliminary data.</text>
</comment>
<gene>
    <name evidence="1" type="ORF">P8V03_07070</name>
</gene>
<accession>A0ABU4JRX9</accession>
<organism evidence="1 2">
    <name type="scientific">Clostridium tanneri</name>
    <dbReference type="NCBI Taxonomy" id="3037988"/>
    <lineage>
        <taxon>Bacteria</taxon>
        <taxon>Bacillati</taxon>
        <taxon>Bacillota</taxon>
        <taxon>Clostridia</taxon>
        <taxon>Eubacteriales</taxon>
        <taxon>Clostridiaceae</taxon>
        <taxon>Clostridium</taxon>
    </lineage>
</organism>
<sequence length="87" mass="10117">MVNTVVCKKEGCVGNRFKISVQRLKVVLICTECRTCEKYDREMNQNVPTICRQCGGEIFKVCKDVEKNEIYFQCAECDRKFTFSSML</sequence>
<evidence type="ECO:0000313" key="2">
    <source>
        <dbReference type="Proteomes" id="UP001281656"/>
    </source>
</evidence>
<proteinExistence type="predicted"/>
<keyword evidence="2" id="KW-1185">Reference proteome</keyword>
<dbReference type="EMBL" id="JARUJP010000006">
    <property type="protein sequence ID" value="MDW8800912.1"/>
    <property type="molecule type" value="Genomic_DNA"/>
</dbReference>
<reference evidence="1 2" key="1">
    <citation type="submission" date="2023-04" db="EMBL/GenBank/DDBJ databases">
        <title>Clostridium tannerae sp. nov., isolated from the fecal material of an alpaca.</title>
        <authorList>
            <person name="Miller S."/>
            <person name="Hendry M."/>
            <person name="King J."/>
            <person name="Sankaranarayanan K."/>
            <person name="Lawson P.A."/>
        </authorList>
    </citation>
    <scope>NUCLEOTIDE SEQUENCE [LARGE SCALE GENOMIC DNA]</scope>
    <source>
        <strain evidence="1 2">A1-XYC3</strain>
    </source>
</reference>